<dbReference type="GeneID" id="65129997"/>
<reference evidence="1 2" key="1">
    <citation type="submission" date="2020-07" db="EMBL/GenBank/DDBJ databases">
        <title>Taxonomic proposal: Crassvirales, a new order of highly abundant and diverse bacterial viruses.</title>
        <authorList>
            <person name="Shkoporov A.N."/>
            <person name="Stockdale S.R."/>
            <person name="Guerin E."/>
            <person name="Ross R.P."/>
            <person name="Hill C."/>
        </authorList>
    </citation>
    <scope>NUCLEOTIDE SEQUENCE [LARGE SCALE GENOMIC DNA]</scope>
</reference>
<evidence type="ECO:0000313" key="2">
    <source>
        <dbReference type="Proteomes" id="UP000593686"/>
    </source>
</evidence>
<dbReference type="Proteomes" id="UP000593686">
    <property type="component" value="Genome"/>
</dbReference>
<sequence>MNKYQTEYSKEYLESLPEEVQEQYYDFITNVPYLAKLVANDRKYAKDLPRDNEGKIIIDITEPHILEDTDYFRPSAIHYQKYGCFTKLKPNANPNSEYGKWIREEVRRCWEGYIRPSDGEWITGDMYFFLNYCPIQLIKKDNKGKSIRTIDFPKFWDGHYYKSHYINQCRSEGSHAAELASRGKGKSYFAAAMLAKRFILGESIDVRKKVQCVATASERKYIQGANQLLDMFQYYIDFCANNTEFPRQRITSSLQNLSWTMGYIDSETNTRRGTENSVIGITSKDDESKLRGSRGVLYLLEEAGSFPRLLNLYQVLRPSVEDGGSVWGLIYLYGTAGDSDSDFSSMQELMYNPRGYNIKAVNNVYDKEGQGRKSFTYFFPGYMNRADCYDEDGNSDVNKALVEILLDRYKVKYNSTDINAITKRIAEIPITPQEAILKTKDNIFPIAEITKRLNEIDNNPNFFDDVYIGDLAFNKQGKIEFTPTTDIPIRDFPTKDNKVTGAIEIYEMPQEVHGKVPSERYILSLDNYENDQAQSMSLGSMFVLDLWTDRIVAEYTGRPMFVDDLNEICRKLCLFYNGKVMVENNKKNTFAYFSRMNSLHLMADTPEYLKNKQILKASTFGNASKGCPAVVAVINFAMERLRDWLLKPVTIVEEVNGEAISSTIPNLHFIKSRALLKELMLYNPAINVDRIMSLCQLMLYREEKMILYQGDPKRAERRNPSDYLGNDPFFKRNYKQ</sequence>
<keyword evidence="2" id="KW-1185">Reference proteome</keyword>
<dbReference type="KEGG" id="vg:65129997"/>
<organism evidence="1 2">
    <name type="scientific">uncultured phage cr116_1</name>
    <dbReference type="NCBI Taxonomy" id="2772073"/>
    <lineage>
        <taxon>Viruses</taxon>
        <taxon>Duplodnaviria</taxon>
        <taxon>Heunggongvirae</taxon>
        <taxon>Uroviricota</taxon>
        <taxon>Caudoviricetes</taxon>
        <taxon>Crassvirales</taxon>
        <taxon>Steigviridae</taxon>
        <taxon>Asinivirinae</taxon>
        <taxon>Pamirivirus</taxon>
        <taxon>Pamirivirus faecium</taxon>
    </lineage>
</organism>
<dbReference type="InterPro" id="IPR027417">
    <property type="entry name" value="P-loop_NTPase"/>
</dbReference>
<dbReference type="RefSeq" id="YP_010111593.1">
    <property type="nucleotide sequence ID" value="NC_055882.1"/>
</dbReference>
<dbReference type="Gene3D" id="3.30.420.240">
    <property type="match status" value="1"/>
</dbReference>
<evidence type="ECO:0000313" key="1">
    <source>
        <dbReference type="EMBL" id="QOR59435.1"/>
    </source>
</evidence>
<proteinExistence type="predicted"/>
<protein>
    <submittedName>
        <fullName evidence="1">Terminase</fullName>
    </submittedName>
</protein>
<dbReference type="EMBL" id="MT774389">
    <property type="protein sequence ID" value="QOR59435.1"/>
    <property type="molecule type" value="Genomic_DNA"/>
</dbReference>
<name>A0A7M1RYC3_9CAUD</name>
<accession>A0A7M1RYC3</accession>
<dbReference type="Gene3D" id="3.40.50.300">
    <property type="entry name" value="P-loop containing nucleotide triphosphate hydrolases"/>
    <property type="match status" value="1"/>
</dbReference>